<dbReference type="AlphaFoldDB" id="A0ABD2Q0S5"/>
<comment type="caution">
    <text evidence="1">The sequence shown here is derived from an EMBL/GenBank/DDBJ whole genome shotgun (WGS) entry which is preliminary data.</text>
</comment>
<protein>
    <submittedName>
        <fullName evidence="1">Uncharacterized protein</fullName>
    </submittedName>
</protein>
<dbReference type="Proteomes" id="UP001626550">
    <property type="component" value="Unassembled WGS sequence"/>
</dbReference>
<evidence type="ECO:0000313" key="1">
    <source>
        <dbReference type="EMBL" id="KAL3313134.1"/>
    </source>
</evidence>
<sequence>MNWADITNFVMLYLTGNAYTVFSRMSTEDKKNWEKIRKALIDSFEMAPYKAFTLAVSLQAVPGTNLDAHFGQVERLMSIVGDRWKTCLFLRSLPESIRAKLLCEDLSDTEAVKNKARVIMDDIGTRMLAVPSSSVGRRVAYCYCCGATDNLM</sequence>
<gene>
    <name evidence="1" type="ORF">Ciccas_008263</name>
</gene>
<reference evidence="1 2" key="1">
    <citation type="submission" date="2024-11" db="EMBL/GenBank/DDBJ databases">
        <title>Adaptive evolution of stress response genes in parasites aligns with host niche diversity.</title>
        <authorList>
            <person name="Hahn C."/>
            <person name="Resl P."/>
        </authorList>
    </citation>
    <scope>NUCLEOTIDE SEQUENCE [LARGE SCALE GENOMIC DNA]</scope>
    <source>
        <strain evidence="1">EGGRZ-B1_66</strain>
        <tissue evidence="1">Body</tissue>
    </source>
</reference>
<organism evidence="1 2">
    <name type="scientific">Cichlidogyrus casuarinus</name>
    <dbReference type="NCBI Taxonomy" id="1844966"/>
    <lineage>
        <taxon>Eukaryota</taxon>
        <taxon>Metazoa</taxon>
        <taxon>Spiralia</taxon>
        <taxon>Lophotrochozoa</taxon>
        <taxon>Platyhelminthes</taxon>
        <taxon>Monogenea</taxon>
        <taxon>Monopisthocotylea</taxon>
        <taxon>Dactylogyridea</taxon>
        <taxon>Ancyrocephalidae</taxon>
        <taxon>Cichlidogyrus</taxon>
    </lineage>
</organism>
<proteinExistence type="predicted"/>
<accession>A0ABD2Q0S5</accession>
<evidence type="ECO:0000313" key="2">
    <source>
        <dbReference type="Proteomes" id="UP001626550"/>
    </source>
</evidence>
<name>A0ABD2Q0S5_9PLAT</name>
<dbReference type="EMBL" id="JBJKFK010001425">
    <property type="protein sequence ID" value="KAL3313134.1"/>
    <property type="molecule type" value="Genomic_DNA"/>
</dbReference>
<keyword evidence="2" id="KW-1185">Reference proteome</keyword>